<dbReference type="GO" id="GO:0005576">
    <property type="term" value="C:extracellular region"/>
    <property type="evidence" value="ECO:0007669"/>
    <property type="project" value="TreeGrafter"/>
</dbReference>
<dbReference type="Ensembl" id="ENSCCRT00010077492.1">
    <property type="protein sequence ID" value="ENSCCRP00010070099.1"/>
    <property type="gene ID" value="ENSCCRG00010030390.1"/>
</dbReference>
<evidence type="ECO:0000256" key="1">
    <source>
        <dbReference type="SAM" id="SignalP"/>
    </source>
</evidence>
<dbReference type="PANTHER" id="PTHR31698:SF8">
    <property type="entry name" value="LYSOZYME G-RELATED"/>
    <property type="match status" value="1"/>
</dbReference>
<proteinExistence type="predicted"/>
<dbReference type="PANTHER" id="PTHR31698">
    <property type="entry name" value="LYSOZYME G FAMILY MEMBER"/>
    <property type="match status" value="1"/>
</dbReference>
<protein>
    <submittedName>
        <fullName evidence="2">Uncharacterized protein</fullName>
    </submittedName>
</protein>
<evidence type="ECO:0000313" key="3">
    <source>
        <dbReference type="Proteomes" id="UP000694427"/>
    </source>
</evidence>
<dbReference type="GO" id="GO:0003796">
    <property type="term" value="F:lysozyme activity"/>
    <property type="evidence" value="ECO:0007669"/>
    <property type="project" value="TreeGrafter"/>
</dbReference>
<keyword evidence="3" id="KW-1185">Reference proteome</keyword>
<feature type="chain" id="PRO_5034565052" evidence="1">
    <location>
        <begin position="21"/>
        <end position="149"/>
    </location>
</feature>
<dbReference type="Gene3D" id="1.10.530.10">
    <property type="match status" value="1"/>
</dbReference>
<keyword evidence="1" id="KW-0732">Signal</keyword>
<reference evidence="2" key="2">
    <citation type="submission" date="2025-09" db="UniProtKB">
        <authorList>
            <consortium name="Ensembl"/>
        </authorList>
    </citation>
    <scope>IDENTIFICATION</scope>
</reference>
<dbReference type="SUPFAM" id="SSF53955">
    <property type="entry name" value="Lysozyme-like"/>
    <property type="match status" value="1"/>
</dbReference>
<dbReference type="Proteomes" id="UP000694427">
    <property type="component" value="Unplaced"/>
</dbReference>
<dbReference type="InterPro" id="IPR023346">
    <property type="entry name" value="Lysozyme-like_dom_sf"/>
</dbReference>
<sequence length="149" mass="17080">MIQYSHFVIFSMLFLAYLYGDMLKIDTTGASEVTAKQYKLTLMGENIDLARIEKYKSTIIKVGSTKQMDPAVIAAIISRESRAGTFLYQQEISVKFPNWTQEQCFKGKIEVHHLTLKSQLWYNVCFRGNISGDYSNDVVARAQWFKSKG</sequence>
<name>A0A8C1M0Z3_CYPCA</name>
<dbReference type="GO" id="GO:0050830">
    <property type="term" value="P:defense response to Gram-positive bacterium"/>
    <property type="evidence" value="ECO:0007669"/>
    <property type="project" value="TreeGrafter"/>
</dbReference>
<reference evidence="2" key="1">
    <citation type="submission" date="2025-08" db="UniProtKB">
        <authorList>
            <consortium name="Ensembl"/>
        </authorList>
    </citation>
    <scope>IDENTIFICATION</scope>
</reference>
<evidence type="ECO:0000313" key="2">
    <source>
        <dbReference type="Ensembl" id="ENSCCRP00010070099.1"/>
    </source>
</evidence>
<dbReference type="AlphaFoldDB" id="A0A8C1M0Z3"/>
<accession>A0A8C1M0Z3</accession>
<organism evidence="2 3">
    <name type="scientific">Cyprinus carpio</name>
    <name type="common">Common carp</name>
    <dbReference type="NCBI Taxonomy" id="7962"/>
    <lineage>
        <taxon>Eukaryota</taxon>
        <taxon>Metazoa</taxon>
        <taxon>Chordata</taxon>
        <taxon>Craniata</taxon>
        <taxon>Vertebrata</taxon>
        <taxon>Euteleostomi</taxon>
        <taxon>Actinopterygii</taxon>
        <taxon>Neopterygii</taxon>
        <taxon>Teleostei</taxon>
        <taxon>Ostariophysi</taxon>
        <taxon>Cypriniformes</taxon>
        <taxon>Cyprinidae</taxon>
        <taxon>Cyprininae</taxon>
        <taxon>Cyprinus</taxon>
    </lineage>
</organism>
<feature type="signal peptide" evidence="1">
    <location>
        <begin position="1"/>
        <end position="20"/>
    </location>
</feature>